<dbReference type="InterPro" id="IPR002182">
    <property type="entry name" value="NB-ARC"/>
</dbReference>
<keyword evidence="1" id="KW-0677">Repeat</keyword>
<reference evidence="9 10" key="1">
    <citation type="submission" date="2020-02" db="EMBL/GenBank/DDBJ databases">
        <authorList>
            <person name="Ma Q."/>
            <person name="Huang Y."/>
            <person name="Song X."/>
            <person name="Pei D."/>
        </authorList>
    </citation>
    <scope>NUCLEOTIDE SEQUENCE [LARGE SCALE GENOMIC DNA]</scope>
    <source>
        <strain evidence="9">Sxm20200214</strain>
        <tissue evidence="9">Leaf</tissue>
    </source>
</reference>
<feature type="domain" description="Disease resistance protein winged helix" evidence="7">
    <location>
        <begin position="461"/>
        <end position="533"/>
    </location>
</feature>
<dbReference type="CDD" id="cd14798">
    <property type="entry name" value="RX-CC_like"/>
    <property type="match status" value="1"/>
</dbReference>
<evidence type="ECO:0000259" key="7">
    <source>
        <dbReference type="Pfam" id="PF23559"/>
    </source>
</evidence>
<comment type="caution">
    <text evidence="9">The sequence shown here is derived from an EMBL/GenBank/DDBJ whole genome shotgun (WGS) entry which is preliminary data.</text>
</comment>
<evidence type="ECO:0000256" key="4">
    <source>
        <dbReference type="ARBA" id="ARBA00022840"/>
    </source>
</evidence>
<dbReference type="InterPro" id="IPR036388">
    <property type="entry name" value="WH-like_DNA-bd_sf"/>
</dbReference>
<dbReference type="InterPro" id="IPR032675">
    <property type="entry name" value="LRR_dom_sf"/>
</dbReference>
<dbReference type="GO" id="GO:0009626">
    <property type="term" value="P:plant-type hypersensitive response"/>
    <property type="evidence" value="ECO:0007669"/>
    <property type="project" value="UniProtKB-ARBA"/>
</dbReference>
<dbReference type="InterPro" id="IPR042197">
    <property type="entry name" value="Apaf_helical"/>
</dbReference>
<keyword evidence="10" id="KW-1185">Reference proteome</keyword>
<dbReference type="PRINTS" id="PR00364">
    <property type="entry name" value="DISEASERSIST"/>
</dbReference>
<dbReference type="Pfam" id="PF23598">
    <property type="entry name" value="LRR_14"/>
    <property type="match status" value="1"/>
</dbReference>
<dbReference type="PANTHER" id="PTHR36766">
    <property type="entry name" value="PLANT BROAD-SPECTRUM MILDEW RESISTANCE PROTEIN RPW8"/>
    <property type="match status" value="1"/>
</dbReference>
<evidence type="ECO:0000259" key="8">
    <source>
        <dbReference type="Pfam" id="PF23598"/>
    </source>
</evidence>
<dbReference type="Gene3D" id="1.10.10.10">
    <property type="entry name" value="Winged helix-like DNA-binding domain superfamily/Winged helix DNA-binding domain"/>
    <property type="match status" value="1"/>
</dbReference>
<organism evidence="9 10">
    <name type="scientific">Brassica carinata</name>
    <name type="common">Ethiopian mustard</name>
    <name type="synonym">Abyssinian cabbage</name>
    <dbReference type="NCBI Taxonomy" id="52824"/>
    <lineage>
        <taxon>Eukaryota</taxon>
        <taxon>Viridiplantae</taxon>
        <taxon>Streptophyta</taxon>
        <taxon>Embryophyta</taxon>
        <taxon>Tracheophyta</taxon>
        <taxon>Spermatophyta</taxon>
        <taxon>Magnoliopsida</taxon>
        <taxon>eudicotyledons</taxon>
        <taxon>Gunneridae</taxon>
        <taxon>Pentapetalae</taxon>
        <taxon>rosids</taxon>
        <taxon>malvids</taxon>
        <taxon>Brassicales</taxon>
        <taxon>Brassicaceae</taxon>
        <taxon>Brassiceae</taxon>
        <taxon>Brassica</taxon>
    </lineage>
</organism>
<feature type="domain" description="NB-ARC" evidence="5">
    <location>
        <begin position="200"/>
        <end position="369"/>
    </location>
</feature>
<dbReference type="GO" id="GO:0043531">
    <property type="term" value="F:ADP binding"/>
    <property type="evidence" value="ECO:0007669"/>
    <property type="project" value="InterPro"/>
</dbReference>
<evidence type="ECO:0000259" key="5">
    <source>
        <dbReference type="Pfam" id="PF00931"/>
    </source>
</evidence>
<dbReference type="Gene3D" id="3.40.50.300">
    <property type="entry name" value="P-loop containing nucleotide triphosphate hydrolases"/>
    <property type="match status" value="1"/>
</dbReference>
<dbReference type="InterPro" id="IPR027417">
    <property type="entry name" value="P-loop_NTPase"/>
</dbReference>
<dbReference type="FunFam" id="1.10.8.430:FF:000003">
    <property type="entry name" value="Probable disease resistance protein At5g66910"/>
    <property type="match status" value="1"/>
</dbReference>
<dbReference type="FunFam" id="3.80.10.10:FF:000940">
    <property type="entry name" value="Disease resistance RPP8-like protein 3"/>
    <property type="match status" value="1"/>
</dbReference>
<sequence>MAICWTKSDFQEILQNKYPPSYELKGLPLVGEFMAESLLSFGVERLWNLLVRESERFQGVEEQFNGLKSDLNMLRCFLEDADAKKHTSAMVRNTIKEVKEIILDTEDIVETFLLKKKLGNTSGIINNVRRLPRVISERRILAFDMKAISKRISKVIRDMQSLGVQQVTASDGYPQSLQERQREMRETFSNDNENVLVGLDQKVKSLASYVVEEDSSQVVSITGMGGIGKTTLARQVFNHETVKSHFAGLAWVCLSQQFTRDYVWQTILRKLRPECKVSEMKGDELQEKLSQVLETQKVLIVLDDIWREEDWDMIKPMFPRKKGCKVLLTSRNEGWALHADPKCVTFRPKCLTFEESWDLFQRITFPMKDTAEFKVDEEMEEMGKQMIKHCGGLPLALKVLGGLLAAQYTLHEWKRVYKSIGSHIVGGTSFNERNIVYHVLYLSLEELPAYLKYCFLYLAHFPEDYQIDVETLSYYWASEGIPRPPRYYDRESIRDVGDGYIEELVKRNMVVSERDVETSRFETCQLHDMMREVCLRKAEEENFLQIIQGTSTATSKSPCKSRRLSVVRWPADTFDVDTEVKNSSLRTLLFIPDRGYWNTTGLFFTRLMLMRVLDLSLVKFEGGKVPSSIGKLIHLRYLSLKDAYVNHLPSSMRNLKQLLYLNLDVTCQVYMPNILKEMRELTYLYLPGSLHDTVKMELGNLVKLETLKNFSMEHGSLSDLHGMTKLKILSVYTEGKGCSMKTLSSSLSKITHLENLTINNRKKHVPTNEDEGGFVLDSVHLRQLTLEIYMPRLPDAQHFPSHLTGIYLELCRLEEDPMPIMGKLLHLKKVWLGERSFSGKRMVCSRGGFPQLQILQFIGLDEWDEWIVEEGSMPLLLFLSISGCEKLEKWKLEEGSMSLLHILQISCCKNLEEWIVEEGSMRLLHILSIYECKKLKLPDGLRFITSLEDLSVEHIGEKCKLRCLPSHLTTISLTGCRTEEDPMPILEKMVQLKEVLLAKGSFCGRRMVCSRGGFPQLKNLELKELEEWEEWMVEEGSMPLLHTLTIWGCQKLKKLPDGLRFITSLEDLRLPDGLRFITSLKELRVENMREEWKKRLLEGGEDYYKVQHIPSVRLSLWR</sequence>
<evidence type="ECO:0008006" key="11">
    <source>
        <dbReference type="Google" id="ProtNLM"/>
    </source>
</evidence>
<dbReference type="InterPro" id="IPR055414">
    <property type="entry name" value="LRR_R13L4/SHOC2-like"/>
</dbReference>
<evidence type="ECO:0000313" key="9">
    <source>
        <dbReference type="EMBL" id="KAG2302517.1"/>
    </source>
</evidence>
<dbReference type="InterPro" id="IPR038005">
    <property type="entry name" value="RX-like_CC"/>
</dbReference>
<keyword evidence="2" id="KW-0547">Nucleotide-binding</keyword>
<dbReference type="InterPro" id="IPR041118">
    <property type="entry name" value="Rx_N"/>
</dbReference>
<evidence type="ECO:0000256" key="1">
    <source>
        <dbReference type="ARBA" id="ARBA00022737"/>
    </source>
</evidence>
<dbReference type="InterPro" id="IPR058922">
    <property type="entry name" value="WHD_DRP"/>
</dbReference>
<keyword evidence="3" id="KW-0611">Plant defense</keyword>
<dbReference type="Pfam" id="PF23559">
    <property type="entry name" value="WHD_DRP"/>
    <property type="match status" value="1"/>
</dbReference>
<name>A0A8X7SAR5_BRACI</name>
<feature type="domain" description="Disease resistance N-terminal" evidence="6">
    <location>
        <begin position="39"/>
        <end position="120"/>
    </location>
</feature>
<dbReference type="SUPFAM" id="SSF52058">
    <property type="entry name" value="L domain-like"/>
    <property type="match status" value="2"/>
</dbReference>
<dbReference type="Gene3D" id="3.80.10.10">
    <property type="entry name" value="Ribonuclease Inhibitor"/>
    <property type="match status" value="2"/>
</dbReference>
<feature type="domain" description="Disease resistance R13L4/SHOC-2-like LRR" evidence="8">
    <location>
        <begin position="607"/>
        <end position="882"/>
    </location>
</feature>
<dbReference type="Pfam" id="PF00931">
    <property type="entry name" value="NB-ARC"/>
    <property type="match status" value="1"/>
</dbReference>
<dbReference type="Proteomes" id="UP000886595">
    <property type="component" value="Unassembled WGS sequence"/>
</dbReference>
<proteinExistence type="predicted"/>
<dbReference type="FunFam" id="3.40.50.300:FF:001091">
    <property type="entry name" value="Probable disease resistance protein At1g61300"/>
    <property type="match status" value="1"/>
</dbReference>
<evidence type="ECO:0000259" key="6">
    <source>
        <dbReference type="Pfam" id="PF18052"/>
    </source>
</evidence>
<dbReference type="Gene3D" id="1.10.8.430">
    <property type="entry name" value="Helical domain of apoptotic protease-activating factors"/>
    <property type="match status" value="1"/>
</dbReference>
<dbReference type="SUPFAM" id="SSF52540">
    <property type="entry name" value="P-loop containing nucleoside triphosphate hydrolases"/>
    <property type="match status" value="1"/>
</dbReference>
<keyword evidence="4" id="KW-0067">ATP-binding</keyword>
<evidence type="ECO:0000256" key="3">
    <source>
        <dbReference type="ARBA" id="ARBA00022821"/>
    </source>
</evidence>
<dbReference type="OrthoDB" id="1032988at2759"/>
<evidence type="ECO:0000313" key="10">
    <source>
        <dbReference type="Proteomes" id="UP000886595"/>
    </source>
</evidence>
<gene>
    <name evidence="9" type="ORF">Bca52824_031168</name>
</gene>
<dbReference type="PANTHER" id="PTHR36766:SF40">
    <property type="entry name" value="DISEASE RESISTANCE PROTEIN RGA3"/>
    <property type="match status" value="1"/>
</dbReference>
<dbReference type="GO" id="GO:0005886">
    <property type="term" value="C:plasma membrane"/>
    <property type="evidence" value="ECO:0007669"/>
    <property type="project" value="UniProtKB-ARBA"/>
</dbReference>
<dbReference type="EMBL" id="JAAMPC010000007">
    <property type="protein sequence ID" value="KAG2302517.1"/>
    <property type="molecule type" value="Genomic_DNA"/>
</dbReference>
<dbReference type="Pfam" id="PF18052">
    <property type="entry name" value="Rx_N"/>
    <property type="match status" value="1"/>
</dbReference>
<dbReference type="FunFam" id="1.10.10.10:FF:000322">
    <property type="entry name" value="Probable disease resistance protein At1g63360"/>
    <property type="match status" value="1"/>
</dbReference>
<dbReference type="GO" id="GO:0005524">
    <property type="term" value="F:ATP binding"/>
    <property type="evidence" value="ECO:0007669"/>
    <property type="project" value="UniProtKB-KW"/>
</dbReference>
<protein>
    <recommendedName>
        <fullName evidence="11">Disease resistance protein</fullName>
    </recommendedName>
</protein>
<dbReference type="AlphaFoldDB" id="A0A8X7SAR5"/>
<dbReference type="Gene3D" id="1.20.5.4130">
    <property type="match status" value="1"/>
</dbReference>
<accession>A0A8X7SAR5</accession>
<evidence type="ECO:0000256" key="2">
    <source>
        <dbReference type="ARBA" id="ARBA00022741"/>
    </source>
</evidence>